<dbReference type="EMBL" id="FNHH01000053">
    <property type="protein sequence ID" value="SDN15900.1"/>
    <property type="molecule type" value="Genomic_DNA"/>
</dbReference>
<dbReference type="STRING" id="990371.SAMN05421813_1537"/>
<comment type="catalytic activity">
    <reaction evidence="8">
        <text>apo-[ACP] + CoA = holo-[ACP] + adenosine 3',5'-bisphosphate + H(+)</text>
        <dbReference type="Rhea" id="RHEA:12068"/>
        <dbReference type="Rhea" id="RHEA-COMP:9685"/>
        <dbReference type="Rhea" id="RHEA-COMP:9690"/>
        <dbReference type="ChEBI" id="CHEBI:15378"/>
        <dbReference type="ChEBI" id="CHEBI:29999"/>
        <dbReference type="ChEBI" id="CHEBI:57287"/>
        <dbReference type="ChEBI" id="CHEBI:58343"/>
        <dbReference type="ChEBI" id="CHEBI:64479"/>
        <dbReference type="EC" id="2.7.8.7"/>
    </reaction>
</comment>
<evidence type="ECO:0000256" key="7">
    <source>
        <dbReference type="ARBA" id="ARBA00023160"/>
    </source>
</evidence>
<dbReference type="Proteomes" id="UP000199226">
    <property type="component" value="Unassembled WGS sequence"/>
</dbReference>
<gene>
    <name evidence="8" type="primary">acpS</name>
    <name evidence="10" type="ORF">SAMN05421813_1537</name>
</gene>
<keyword evidence="1 8" id="KW-0444">Lipid biosynthesis</keyword>
<dbReference type="GO" id="GO:0008897">
    <property type="term" value="F:holo-[acyl-carrier-protein] synthase activity"/>
    <property type="evidence" value="ECO:0007669"/>
    <property type="project" value="UniProtKB-UniRule"/>
</dbReference>
<comment type="subcellular location">
    <subcellularLocation>
        <location evidence="8">Cytoplasm</location>
    </subcellularLocation>
</comment>
<reference evidence="11" key="1">
    <citation type="submission" date="2016-10" db="EMBL/GenBank/DDBJ databases">
        <authorList>
            <person name="Varghese N."/>
            <person name="Submissions S."/>
        </authorList>
    </citation>
    <scope>NUCLEOTIDE SEQUENCE [LARGE SCALE GENOMIC DNA]</scope>
    <source>
        <strain evidence="11">DSM 24536</strain>
    </source>
</reference>
<feature type="binding site" evidence="8">
    <location>
        <position position="24"/>
    </location>
    <ligand>
        <name>Mg(2+)</name>
        <dbReference type="ChEBI" id="CHEBI:18420"/>
    </ligand>
</feature>
<evidence type="ECO:0000259" key="9">
    <source>
        <dbReference type="Pfam" id="PF01648"/>
    </source>
</evidence>
<dbReference type="OrthoDB" id="517356at2"/>
<comment type="similarity">
    <text evidence="8">Belongs to the P-Pant transferase superfamily. AcpS family.</text>
</comment>
<evidence type="ECO:0000256" key="5">
    <source>
        <dbReference type="ARBA" id="ARBA00022842"/>
    </source>
</evidence>
<dbReference type="InterPro" id="IPR002582">
    <property type="entry name" value="ACPS"/>
</dbReference>
<feature type="domain" description="4'-phosphopantetheinyl transferase" evidence="9">
    <location>
        <begin position="21"/>
        <end position="128"/>
    </location>
</feature>
<dbReference type="NCBIfam" id="TIGR00556">
    <property type="entry name" value="pantethn_trn"/>
    <property type="match status" value="1"/>
</dbReference>
<keyword evidence="7 8" id="KW-0275">Fatty acid biosynthesis</keyword>
<evidence type="ECO:0000256" key="4">
    <source>
        <dbReference type="ARBA" id="ARBA00022832"/>
    </source>
</evidence>
<dbReference type="InterPro" id="IPR008278">
    <property type="entry name" value="4-PPantetheinyl_Trfase_dom"/>
</dbReference>
<evidence type="ECO:0000256" key="6">
    <source>
        <dbReference type="ARBA" id="ARBA00023098"/>
    </source>
</evidence>
<evidence type="ECO:0000256" key="1">
    <source>
        <dbReference type="ARBA" id="ARBA00022516"/>
    </source>
</evidence>
<dbReference type="GO" id="GO:0005737">
    <property type="term" value="C:cytoplasm"/>
    <property type="evidence" value="ECO:0007669"/>
    <property type="project" value="UniProtKB-SubCell"/>
</dbReference>
<dbReference type="Gene3D" id="3.90.470.20">
    <property type="entry name" value="4'-phosphopantetheinyl transferase domain"/>
    <property type="match status" value="1"/>
</dbReference>
<keyword evidence="8" id="KW-0963">Cytoplasm</keyword>
<evidence type="ECO:0000313" key="11">
    <source>
        <dbReference type="Proteomes" id="UP000199226"/>
    </source>
</evidence>
<feature type="binding site" evidence="8">
    <location>
        <position position="70"/>
    </location>
    <ligand>
        <name>Mg(2+)</name>
        <dbReference type="ChEBI" id="CHEBI:18420"/>
    </ligand>
</feature>
<dbReference type="HAMAP" id="MF_00101">
    <property type="entry name" value="AcpS"/>
    <property type="match status" value="1"/>
</dbReference>
<protein>
    <recommendedName>
        <fullName evidence="8">Holo-[acyl-carrier-protein] synthase</fullName>
        <shortName evidence="8">Holo-ACP synthase</shortName>
        <ecNumber evidence="8">2.7.8.7</ecNumber>
    </recommendedName>
    <alternativeName>
        <fullName evidence="8">4'-phosphopantetheinyl transferase AcpS</fullName>
    </alternativeName>
</protein>
<accession>A0A1G9Z3K0</accession>
<dbReference type="GO" id="GO:0000287">
    <property type="term" value="F:magnesium ion binding"/>
    <property type="evidence" value="ECO:0007669"/>
    <property type="project" value="UniProtKB-UniRule"/>
</dbReference>
<dbReference type="RefSeq" id="WP_090707278.1">
    <property type="nucleotide sequence ID" value="NZ_FNHH01000053.1"/>
</dbReference>
<evidence type="ECO:0000256" key="3">
    <source>
        <dbReference type="ARBA" id="ARBA00022723"/>
    </source>
</evidence>
<keyword evidence="6 8" id="KW-0443">Lipid metabolism</keyword>
<keyword evidence="3 8" id="KW-0479">Metal-binding</keyword>
<dbReference type="InterPro" id="IPR037143">
    <property type="entry name" value="4-PPantetheinyl_Trfase_dom_sf"/>
</dbReference>
<evidence type="ECO:0000256" key="2">
    <source>
        <dbReference type="ARBA" id="ARBA00022679"/>
    </source>
</evidence>
<comment type="function">
    <text evidence="8">Transfers the 4'-phosphopantetheine moiety from coenzyme A to a Ser of acyl-carrier-protein.</text>
</comment>
<keyword evidence="4 8" id="KW-0276">Fatty acid metabolism</keyword>
<keyword evidence="2 8" id="KW-0808">Transferase</keyword>
<sequence>MMKNDILNIPDGLIIQGHTHVGNDLVFIPDFQKSLTEDFKRKVYTSNELAYCERFDDSIIRYASTWAAKEAVYKALKQFDPSAISWKKIEISREKIAGKPAAIIHGQKLNYTISLSISHDGEYAWAIALLMPGI</sequence>
<keyword evidence="11" id="KW-1185">Reference proteome</keyword>
<comment type="cofactor">
    <cofactor evidence="8">
        <name>Mg(2+)</name>
        <dbReference type="ChEBI" id="CHEBI:18420"/>
    </cofactor>
</comment>
<dbReference type="SUPFAM" id="SSF56214">
    <property type="entry name" value="4'-phosphopantetheinyl transferase"/>
    <property type="match status" value="1"/>
</dbReference>
<organism evidence="10 11">
    <name type="scientific">Daejeonella rubra</name>
    <dbReference type="NCBI Taxonomy" id="990371"/>
    <lineage>
        <taxon>Bacteria</taxon>
        <taxon>Pseudomonadati</taxon>
        <taxon>Bacteroidota</taxon>
        <taxon>Sphingobacteriia</taxon>
        <taxon>Sphingobacteriales</taxon>
        <taxon>Sphingobacteriaceae</taxon>
        <taxon>Daejeonella</taxon>
    </lineage>
</organism>
<proteinExistence type="inferred from homology"/>
<dbReference type="Pfam" id="PF01648">
    <property type="entry name" value="ACPS"/>
    <property type="match status" value="1"/>
</dbReference>
<evidence type="ECO:0000313" key="10">
    <source>
        <dbReference type="EMBL" id="SDN15900.1"/>
    </source>
</evidence>
<dbReference type="AlphaFoldDB" id="A0A1G9Z3K0"/>
<evidence type="ECO:0000256" key="8">
    <source>
        <dbReference type="HAMAP-Rule" id="MF_00101"/>
    </source>
</evidence>
<name>A0A1G9Z3K0_9SPHI</name>
<dbReference type="EC" id="2.7.8.7" evidence="8"/>
<dbReference type="InterPro" id="IPR004568">
    <property type="entry name" value="Ppantetheine-prot_Trfase_dom"/>
</dbReference>
<dbReference type="GO" id="GO:0006633">
    <property type="term" value="P:fatty acid biosynthetic process"/>
    <property type="evidence" value="ECO:0007669"/>
    <property type="project" value="UniProtKB-UniRule"/>
</dbReference>
<keyword evidence="5 8" id="KW-0460">Magnesium</keyword>